<comment type="caution">
    <text evidence="1">The sequence shown here is derived from an EMBL/GenBank/DDBJ whole genome shotgun (WGS) entry which is preliminary data.</text>
</comment>
<gene>
    <name evidence="1" type="ORF">TIFTF001_025394</name>
</gene>
<protein>
    <submittedName>
        <fullName evidence="1">Uncharacterized protein</fullName>
    </submittedName>
</protein>
<evidence type="ECO:0000313" key="1">
    <source>
        <dbReference type="EMBL" id="GMN56268.1"/>
    </source>
</evidence>
<reference evidence="1" key="1">
    <citation type="submission" date="2023-07" db="EMBL/GenBank/DDBJ databases">
        <title>draft genome sequence of fig (Ficus carica).</title>
        <authorList>
            <person name="Takahashi T."/>
            <person name="Nishimura K."/>
        </authorList>
    </citation>
    <scope>NUCLEOTIDE SEQUENCE</scope>
</reference>
<sequence length="167" mass="18848">MRFFSGNGIKFLKLPLRRNSDYRSDFSNTPGPREDAFGLHGDGFDSEMASWSEGTHFDIFGHIVWLVTGAKTTEAVSRDRLRGKDAAAPLAKMRGGRRMIERDTEIEIFKTEIYCGREEGPDPCACTSSIEVCKILGETATEREREERDSTYNGEKVAIYSLGRHRC</sequence>
<accession>A0AA88AJR9</accession>
<keyword evidence="2" id="KW-1185">Reference proteome</keyword>
<dbReference type="EMBL" id="BTGU01000062">
    <property type="protein sequence ID" value="GMN56268.1"/>
    <property type="molecule type" value="Genomic_DNA"/>
</dbReference>
<name>A0AA88AJR9_FICCA</name>
<dbReference type="AlphaFoldDB" id="A0AA88AJR9"/>
<organism evidence="1 2">
    <name type="scientific">Ficus carica</name>
    <name type="common">Common fig</name>
    <dbReference type="NCBI Taxonomy" id="3494"/>
    <lineage>
        <taxon>Eukaryota</taxon>
        <taxon>Viridiplantae</taxon>
        <taxon>Streptophyta</taxon>
        <taxon>Embryophyta</taxon>
        <taxon>Tracheophyta</taxon>
        <taxon>Spermatophyta</taxon>
        <taxon>Magnoliopsida</taxon>
        <taxon>eudicotyledons</taxon>
        <taxon>Gunneridae</taxon>
        <taxon>Pentapetalae</taxon>
        <taxon>rosids</taxon>
        <taxon>fabids</taxon>
        <taxon>Rosales</taxon>
        <taxon>Moraceae</taxon>
        <taxon>Ficeae</taxon>
        <taxon>Ficus</taxon>
    </lineage>
</organism>
<dbReference type="Proteomes" id="UP001187192">
    <property type="component" value="Unassembled WGS sequence"/>
</dbReference>
<proteinExistence type="predicted"/>
<evidence type="ECO:0000313" key="2">
    <source>
        <dbReference type="Proteomes" id="UP001187192"/>
    </source>
</evidence>